<organism evidence="2 3">
    <name type="scientific">Vibrio qinghaiensis</name>
    <dbReference type="NCBI Taxonomy" id="2025808"/>
    <lineage>
        <taxon>Bacteria</taxon>
        <taxon>Pseudomonadati</taxon>
        <taxon>Pseudomonadota</taxon>
        <taxon>Gammaproteobacteria</taxon>
        <taxon>Vibrionales</taxon>
        <taxon>Vibrionaceae</taxon>
        <taxon>Vibrio</taxon>
    </lineage>
</organism>
<name>A0A223MVH6_9VIBR</name>
<sequence>MSKIWFLSFSLFAMSAAYANEDLKNDTEIEVPSPWNSQVELGYQAHSGNTDSESLNSRVKTEYITGRHRTNGEWKLYRLDKNGKENKRQASYSLQSDYKLASKAYLYANFNGVDSKYSAYFKDYTLSGGMGYQLMNTDILLLELEIGPGFRYQKPNLDEISSTDIVFANTVEEVIFRGNLKGVWATFDNLTISSELTLVAGESNIRTDTELILTNHITDSIALKVNLSRQYHDKVPAGLSKADSVTSFSLQFRF</sequence>
<reference evidence="2 3" key="1">
    <citation type="submission" date="2017-08" db="EMBL/GenBank/DDBJ databases">
        <title>The Vibrio qinghaiensis sp.-Q67 is a luminous bacteria isolated firstly from Qinghai lake, Qinghai province, China, which has been proved to be very sensitive to detect environmental and food pollutants. Therefore, complete genome analysis of V. qinghaiensis sp.-Q67 highlights the potential application of this strain on detection of hazards in the contaminated environments.</title>
        <authorList>
            <person name="Gong L."/>
        </authorList>
    </citation>
    <scope>NUCLEOTIDE SEQUENCE [LARGE SCALE GENOMIC DNA]</scope>
    <source>
        <strain evidence="2 3">Q67</strain>
    </source>
</reference>
<feature type="chain" id="PRO_5011241791" evidence="1">
    <location>
        <begin position="20"/>
        <end position="254"/>
    </location>
</feature>
<dbReference type="EMBL" id="CP022741">
    <property type="protein sequence ID" value="ASU21327.1"/>
    <property type="molecule type" value="Genomic_DNA"/>
</dbReference>
<keyword evidence="3" id="KW-1185">Reference proteome</keyword>
<dbReference type="KEGG" id="vqi:CCZ37_01280"/>
<feature type="signal peptide" evidence="1">
    <location>
        <begin position="1"/>
        <end position="19"/>
    </location>
</feature>
<dbReference type="RefSeq" id="WP_010318981.1">
    <property type="nucleotide sequence ID" value="NZ_CAWNHI010000001.1"/>
</dbReference>
<protein>
    <submittedName>
        <fullName evidence="2">DUF481 domain-containing protein</fullName>
    </submittedName>
</protein>
<evidence type="ECO:0000256" key="1">
    <source>
        <dbReference type="SAM" id="SignalP"/>
    </source>
</evidence>
<dbReference type="InterPro" id="IPR007433">
    <property type="entry name" value="DUF481"/>
</dbReference>
<gene>
    <name evidence="2" type="ORF">CCZ37_01280</name>
</gene>
<dbReference type="AlphaFoldDB" id="A0A223MVH6"/>
<evidence type="ECO:0000313" key="2">
    <source>
        <dbReference type="EMBL" id="ASU21327.1"/>
    </source>
</evidence>
<dbReference type="Pfam" id="PF04338">
    <property type="entry name" value="DUF481"/>
    <property type="match status" value="1"/>
</dbReference>
<keyword evidence="1" id="KW-0732">Signal</keyword>
<accession>A0A223MVH6</accession>
<evidence type="ECO:0000313" key="3">
    <source>
        <dbReference type="Proteomes" id="UP000215148"/>
    </source>
</evidence>
<proteinExistence type="predicted"/>
<dbReference type="Proteomes" id="UP000215148">
    <property type="component" value="Chromosome 1"/>
</dbReference>